<feature type="domain" description="N-acetyltransferase" evidence="3">
    <location>
        <begin position="5"/>
        <end position="163"/>
    </location>
</feature>
<evidence type="ECO:0000256" key="2">
    <source>
        <dbReference type="ARBA" id="ARBA00023315"/>
    </source>
</evidence>
<dbReference type="SUPFAM" id="SSF55729">
    <property type="entry name" value="Acyl-CoA N-acyltransferases (Nat)"/>
    <property type="match status" value="1"/>
</dbReference>
<evidence type="ECO:0000259" key="3">
    <source>
        <dbReference type="PROSITE" id="PS51186"/>
    </source>
</evidence>
<name>A0ABU0YG11_9PROT</name>
<dbReference type="InterPro" id="IPR000182">
    <property type="entry name" value="GNAT_dom"/>
</dbReference>
<sequence>MSASFRIRLYAPTDLPAACSLLNALQEAECAMESNRAHWPDGAAAYTEWMLSEAAANKGAIFIAESNEGAPIGLASCWRVEDASDTTVIAAARVHLYVSDLVVVEQWRGRGVAGRLLAEAERHGRALGLAQMTIGVLSANDAARRAYAKAGFEDYEMLLRKRL</sequence>
<keyword evidence="2" id="KW-0012">Acyltransferase</keyword>
<gene>
    <name evidence="4" type="ORF">Q8A70_03185</name>
</gene>
<dbReference type="InterPro" id="IPR016181">
    <property type="entry name" value="Acyl_CoA_acyltransferase"/>
</dbReference>
<dbReference type="PROSITE" id="PS51186">
    <property type="entry name" value="GNAT"/>
    <property type="match status" value="1"/>
</dbReference>
<evidence type="ECO:0000313" key="4">
    <source>
        <dbReference type="EMBL" id="MDQ7246649.1"/>
    </source>
</evidence>
<dbReference type="Proteomes" id="UP001230156">
    <property type="component" value="Unassembled WGS sequence"/>
</dbReference>
<organism evidence="4 5">
    <name type="scientific">Dongia sedimenti</name>
    <dbReference type="NCBI Taxonomy" id="3064282"/>
    <lineage>
        <taxon>Bacteria</taxon>
        <taxon>Pseudomonadati</taxon>
        <taxon>Pseudomonadota</taxon>
        <taxon>Alphaproteobacteria</taxon>
        <taxon>Rhodospirillales</taxon>
        <taxon>Dongiaceae</taxon>
        <taxon>Dongia</taxon>
    </lineage>
</organism>
<dbReference type="PANTHER" id="PTHR43877">
    <property type="entry name" value="AMINOALKYLPHOSPHONATE N-ACETYLTRANSFERASE-RELATED-RELATED"/>
    <property type="match status" value="1"/>
</dbReference>
<evidence type="ECO:0000256" key="1">
    <source>
        <dbReference type="ARBA" id="ARBA00022679"/>
    </source>
</evidence>
<dbReference type="EMBL" id="JAUYVI010000001">
    <property type="protein sequence ID" value="MDQ7246649.1"/>
    <property type="molecule type" value="Genomic_DNA"/>
</dbReference>
<dbReference type="CDD" id="cd04301">
    <property type="entry name" value="NAT_SF"/>
    <property type="match status" value="1"/>
</dbReference>
<dbReference type="Pfam" id="PF00583">
    <property type="entry name" value="Acetyltransf_1"/>
    <property type="match status" value="1"/>
</dbReference>
<proteinExistence type="predicted"/>
<dbReference type="RefSeq" id="WP_379954039.1">
    <property type="nucleotide sequence ID" value="NZ_JAUYVI010000001.1"/>
</dbReference>
<accession>A0ABU0YG11</accession>
<evidence type="ECO:0000313" key="5">
    <source>
        <dbReference type="Proteomes" id="UP001230156"/>
    </source>
</evidence>
<dbReference type="InterPro" id="IPR050832">
    <property type="entry name" value="Bact_Acetyltransf"/>
</dbReference>
<comment type="caution">
    <text evidence="4">The sequence shown here is derived from an EMBL/GenBank/DDBJ whole genome shotgun (WGS) entry which is preliminary data.</text>
</comment>
<dbReference type="Gene3D" id="3.40.630.30">
    <property type="match status" value="1"/>
</dbReference>
<keyword evidence="1" id="KW-0808">Transferase</keyword>
<protein>
    <submittedName>
        <fullName evidence="4">GNAT family N-acetyltransferase</fullName>
    </submittedName>
</protein>
<keyword evidence="5" id="KW-1185">Reference proteome</keyword>
<reference evidence="5" key="1">
    <citation type="submission" date="2023-08" db="EMBL/GenBank/DDBJ databases">
        <title>Rhodospirillaceae gen. nov., a novel taxon isolated from the Yangtze River Yuezi River estuary sludge.</title>
        <authorList>
            <person name="Ruan L."/>
        </authorList>
    </citation>
    <scope>NUCLEOTIDE SEQUENCE [LARGE SCALE GENOMIC DNA]</scope>
    <source>
        <strain evidence="5">R-7</strain>
    </source>
</reference>